<keyword evidence="8" id="KW-1185">Reference proteome</keyword>
<dbReference type="PROSITE" id="PS50075">
    <property type="entry name" value="CARRIER"/>
    <property type="match status" value="2"/>
</dbReference>
<dbReference type="KEGG" id="asd:AS9A_0138"/>
<reference evidence="7 8" key="1">
    <citation type="journal article" date="2011" name="J. Bacteriol.">
        <title>Complete genome sequence of Amycolicicoccus subflavus DQS3-9A1T, an actinomycete isolated from crude oil-polluted soil.</title>
        <authorList>
            <person name="Cai M."/>
            <person name="Chen W.M."/>
            <person name="Nie Y."/>
            <person name="Chi C.Q."/>
            <person name="Wang Y.N."/>
            <person name="Tang Y.Q."/>
            <person name="Li G.Y."/>
            <person name="Wu X.L."/>
        </authorList>
    </citation>
    <scope>NUCLEOTIDE SEQUENCE [LARGE SCALE GENOMIC DNA]</scope>
    <source>
        <strain evidence="8">DSM 45089 / DQS3-9A1</strain>
    </source>
</reference>
<dbReference type="Gene3D" id="3.30.559.10">
    <property type="entry name" value="Chloramphenicol acetyltransferase-like domain"/>
    <property type="match status" value="3"/>
</dbReference>
<dbReference type="OrthoDB" id="4510129at2"/>
<dbReference type="UniPathway" id="UPA00011"/>
<dbReference type="SUPFAM" id="SSF56801">
    <property type="entry name" value="Acetyl-CoA synthetase-like"/>
    <property type="match status" value="2"/>
</dbReference>
<dbReference type="FunFam" id="3.30.300.30:FF:000010">
    <property type="entry name" value="Enterobactin synthetase component F"/>
    <property type="match status" value="2"/>
</dbReference>
<dbReference type="PANTHER" id="PTHR45527:SF1">
    <property type="entry name" value="FATTY ACID SYNTHASE"/>
    <property type="match status" value="1"/>
</dbReference>
<dbReference type="CDD" id="cd19540">
    <property type="entry name" value="LCL_NRPS-like"/>
    <property type="match status" value="1"/>
</dbReference>
<dbReference type="Pfam" id="PF13193">
    <property type="entry name" value="AMP-binding_C"/>
    <property type="match status" value="2"/>
</dbReference>
<organism evidence="7 8">
    <name type="scientific">Hoyosella subflava (strain DSM 45089 / JCM 17490 / NBRC 109087 / DQS3-9A1)</name>
    <name type="common">Amycolicicoccus subflavus</name>
    <dbReference type="NCBI Taxonomy" id="443218"/>
    <lineage>
        <taxon>Bacteria</taxon>
        <taxon>Bacillati</taxon>
        <taxon>Actinomycetota</taxon>
        <taxon>Actinomycetes</taxon>
        <taxon>Mycobacteriales</taxon>
        <taxon>Hoyosellaceae</taxon>
        <taxon>Hoyosella</taxon>
    </lineage>
</organism>
<protein>
    <submittedName>
        <fullName evidence="7">Non ribosomal peptide synthetase for virginiamycin S</fullName>
    </submittedName>
</protein>
<evidence type="ECO:0000313" key="7">
    <source>
        <dbReference type="EMBL" id="AEF38598.1"/>
    </source>
</evidence>
<comment type="cofactor">
    <cofactor evidence="1">
        <name>pantetheine 4'-phosphate</name>
        <dbReference type="ChEBI" id="CHEBI:47942"/>
    </cofactor>
</comment>
<dbReference type="CDD" id="cd05930">
    <property type="entry name" value="A_NRPS"/>
    <property type="match status" value="2"/>
</dbReference>
<evidence type="ECO:0000256" key="4">
    <source>
        <dbReference type="ARBA" id="ARBA00022737"/>
    </source>
</evidence>
<dbReference type="eggNOG" id="COG1020">
    <property type="taxonomic scope" value="Bacteria"/>
</dbReference>
<dbReference type="STRING" id="443218.AS9A_0138"/>
<proteinExistence type="predicted"/>
<dbReference type="InterPro" id="IPR000873">
    <property type="entry name" value="AMP-dep_synth/lig_dom"/>
</dbReference>
<keyword evidence="2" id="KW-0596">Phosphopantetheine</keyword>
<evidence type="ECO:0000313" key="8">
    <source>
        <dbReference type="Proteomes" id="UP000009235"/>
    </source>
</evidence>
<evidence type="ECO:0000256" key="3">
    <source>
        <dbReference type="ARBA" id="ARBA00022553"/>
    </source>
</evidence>
<dbReference type="InterPro" id="IPR010060">
    <property type="entry name" value="NRPS_synth"/>
</dbReference>
<feature type="domain" description="Carrier" evidence="6">
    <location>
        <begin position="973"/>
        <end position="1048"/>
    </location>
</feature>
<dbReference type="GO" id="GO:0017000">
    <property type="term" value="P:antibiotic biosynthetic process"/>
    <property type="evidence" value="ECO:0007669"/>
    <property type="project" value="UniProtKB-KW"/>
</dbReference>
<dbReference type="Pfam" id="PF00668">
    <property type="entry name" value="Condensation"/>
    <property type="match status" value="3"/>
</dbReference>
<dbReference type="InterPro" id="IPR001242">
    <property type="entry name" value="Condensation_dom"/>
</dbReference>
<dbReference type="GO" id="GO:0005737">
    <property type="term" value="C:cytoplasm"/>
    <property type="evidence" value="ECO:0007669"/>
    <property type="project" value="TreeGrafter"/>
</dbReference>
<dbReference type="NCBIfam" id="TIGR01720">
    <property type="entry name" value="NRPS-para261"/>
    <property type="match status" value="1"/>
</dbReference>
<dbReference type="Gene3D" id="3.30.300.30">
    <property type="match status" value="2"/>
</dbReference>
<dbReference type="GO" id="GO:0003824">
    <property type="term" value="F:catalytic activity"/>
    <property type="evidence" value="ECO:0007669"/>
    <property type="project" value="InterPro"/>
</dbReference>
<sequence>MAVPFFQDNASFPLTRAQLGVWFAQQLDPSNAIFNTSECVELCGAVAHEALAAAVQDSVNEAEVLVAEFIPDPGGGVSLRPGRRSLPAVERLDMRHHADPWAAAQKWMAADHQQVIDPARELCVRGAILQLAPDHALLYLCIHHVVIDAYGFGLLIRRIAQRYTALVNGGELPTGPSPFAPVVEEESAYRASSDWEQDRQFWLNYLDGAEEAVSLSSTATGIARTVRSARLILTAEDKRGLASAAAATGVPGASWGDALTAAITTYLRGVTGRGDIIVGFPVMNRLGSASMAVPMSAVNVVPLRLDVRPEFTVVDIIGQVSGAIKQCRTHFRYRGEDIVNDLRLPAGSRGVMGASINVKPFADRFSFGDIRASVHSIARGPLQDLMVTARPIDNTGELEVWLDLDAAAYTENDLAVHAARLTKVFRDVAALGGSDTPVARLQMLTDPEMRTILHGWNSHHASVPAGQTLVDLFRDCCDRNGDRVAIYDGATSMTYRQLASRARRLARHVLAVDGLGTTGRAAVALPRGADALVALFAVLEAGGTCVPLDPDQPAERLAHILEGTAPGSVITTADCASRVAGTFEIWLDEADVSSYPDGPLTNKERRRPHPLDIAYVIYTSGSTGRPKGVEVPHAGAVNLFHSHRARVFSRTKEVAHKEHLIVGHVWSLAFDASWGPHLWMLDGHTLHLVDETTQRDPELLATWANRENWDFVELPPAQLEYIIDHGLLTEGSVPVLGFGGDAVTASLWKQLRERPGAAFNFYGPTEGTVDVLIAEVRDHPEPVVGRPVSNLQVYVLDAGLQPVPPGCDGELYVAGPGVVQGYLAAAALTAARFVANPFGDGRMYRTGDVVRWTDHGTIVYRGRGDDQVKIRGFRVEVAEVETALRRLPGVTAALAVARPDETGANQLVGYIVGVGDEVGDATSVRQQLAQWLPSYMVPAVVMPLDAVPLTTNGKVDRKRLPDPDFQTMVSARKPSTHVERVVADIVAGVLGLRAVGVDDDFFMLGGHSLAAAKLIAAVRDKLGSDLSIRSVFDNPTVAGLARECGRQVRHRPALKPVCRGAVSPVSAAQRRLWFQYQLEGAAPTYNIPVALRLCGTLDIEALTEALRRVLDRHEVLRTVIRADEDGRASQHVLPLPEVPLTVRNVAAESLDDELTEAARHAFELEHHIPLHVTLFVTGGESVLLVLAHHIASDELSTPILLRDIGAAYAAASEGTRWAPPALPVQYADYAHWQHILLGSPDDAGSLAAEQIRYWTGALAGLPPEMTLPYDRPRPGTASYRGGVAEVTVGASTVAELQSFARRNGLTMFLLSHLAVAVTLNGSGAGQDVVVGTPTAGRPDSALDGLVGFFVNMVVLRSDLSGNPTLEELSMRIRDADLSAFAHQDVSFDRVVEVLSPPRHAARHPLFQVLVQYRTPPVVEVFGDLQPQVATVDTQAAMYDLVFDVVGECDGSARIRVEYAHDLFDDRTGAGFAARVARVFELIAANPHQRLTELQLLSREEQQLVDGPPEYASSALAPQMTVIDAFFAQAARTPAVTALVSEEARYSFGELAERVRRIAGDLADRGAKRESRIALKIPRGADAITAVLAIWQVGAAYVPIDPDYPAERVDHMLHDAAPQFVLEDKTFGPPLSDSRAELRNAAYVIYTSGSTGLPKGVVVPHVGLANLRDAHVLGSARPKSVLLTYSLSFDSALDPLMAMVNGHTLHVLPAELKADAHGIVDYVRKCQIDVIDCVPLLMAELLAAGVLADGAGHRPDTVMVGGEAVPPELWRQLAHAPGITAYNVYGPTECTVDTAVSVVAGARPVIGRPIPGVQAYVLDDLLRPVPPGVAGELYVGGQGVGRGYLGQPGVTACRFIASPFSGAGERLYRTGDLVRWRADDAALDYLGRADDQVKLRGFRIELGEIEAALSQHPSVEWAAVMLREDAPGRRLLAGYVTACEVVTTDALRRYLAERLPEHMVPASVAVLDVLPQTPNGKVDRAALPEPDFTAEPVRDAANERERLMCDIVADALRLPLVDPDADFFTLGGDSIVAIQLVSRARNAGLRVTAREVFEHRTAAGLARVAVPDDPARWTWDEQSATGTVPVLPITHDMIGRGGEYRRFAQSRLLHAPADLTREALVAGMQQVLDIHDVLRASFTAQMRTLEIPPAGAVRAEDVVAEVALPAGYAEEVIAEVTAQAYRELDPAAGRMTRVVLFTGETPRVLIVVHHLAIDGVSWRIVVPDLAAACEGRLLARSGMPMRAWAQALTQRASERRAELPLWRQILAARGRVRVGSRELGPSDVMSQTGTVEVDVPVHVAKRVLTVLPESFRARVDDVLLSALARAVVAEHGPGGVLVDLEGHGREESVVPGADLARTAGWFTTLYPTRLDPGEGDAASALKRVKEQLRAIPDNGIGYGMLRHLDVGGRAELSSLPAPEIGFNYLGRFTLGEEAGEPWSAAADALGGSTDAEMPVSHAIEVGVVALETDAGTVLRARFGFSTGVVTKHVVQQMAERWARELSGLAEDASVGGFTASDLTLSGLNQDEIEEFEAEFTEFSDIN</sequence>
<dbReference type="RefSeq" id="WP_013804950.1">
    <property type="nucleotide sequence ID" value="NC_015564.1"/>
</dbReference>
<dbReference type="SUPFAM" id="SSF52777">
    <property type="entry name" value="CoA-dependent acyltransferases"/>
    <property type="match status" value="6"/>
</dbReference>
<dbReference type="Gene3D" id="3.40.50.12780">
    <property type="entry name" value="N-terminal domain of ligase-like"/>
    <property type="match status" value="2"/>
</dbReference>
<dbReference type="InterPro" id="IPR023213">
    <property type="entry name" value="CAT-like_dom_sf"/>
</dbReference>
<dbReference type="Pfam" id="PF00501">
    <property type="entry name" value="AMP-binding"/>
    <property type="match status" value="3"/>
</dbReference>
<dbReference type="InterPro" id="IPR009081">
    <property type="entry name" value="PP-bd_ACP"/>
</dbReference>
<dbReference type="HOGENOM" id="CLU_000022_0_0_11"/>
<dbReference type="GO" id="GO:0072330">
    <property type="term" value="P:monocarboxylic acid biosynthetic process"/>
    <property type="evidence" value="ECO:0007669"/>
    <property type="project" value="UniProtKB-ARBA"/>
</dbReference>
<evidence type="ECO:0000256" key="1">
    <source>
        <dbReference type="ARBA" id="ARBA00001957"/>
    </source>
</evidence>
<dbReference type="GO" id="GO:0044550">
    <property type="term" value="P:secondary metabolite biosynthetic process"/>
    <property type="evidence" value="ECO:0007669"/>
    <property type="project" value="TreeGrafter"/>
</dbReference>
<keyword evidence="5" id="KW-0045">Antibiotic biosynthesis</keyword>
<gene>
    <name evidence="7" type="ordered locus">AS9A_0138</name>
</gene>
<feature type="domain" description="Carrier" evidence="6">
    <location>
        <begin position="1994"/>
        <end position="2068"/>
    </location>
</feature>
<dbReference type="PANTHER" id="PTHR45527">
    <property type="entry name" value="NONRIBOSOMAL PEPTIDE SYNTHETASE"/>
    <property type="match status" value="1"/>
</dbReference>
<dbReference type="NCBIfam" id="TIGR01733">
    <property type="entry name" value="AA-adenyl-dom"/>
    <property type="match status" value="1"/>
</dbReference>
<dbReference type="SMART" id="SM00823">
    <property type="entry name" value="PKS_PP"/>
    <property type="match status" value="2"/>
</dbReference>
<dbReference type="Pfam" id="PF00550">
    <property type="entry name" value="PP-binding"/>
    <property type="match status" value="2"/>
</dbReference>
<dbReference type="InterPro" id="IPR006162">
    <property type="entry name" value="Ppantetheine_attach_site"/>
</dbReference>
<dbReference type="PROSITE" id="PS00455">
    <property type="entry name" value="AMP_BINDING"/>
    <property type="match status" value="2"/>
</dbReference>
<evidence type="ECO:0000256" key="2">
    <source>
        <dbReference type="ARBA" id="ARBA00022450"/>
    </source>
</evidence>
<dbReference type="InterPro" id="IPR036736">
    <property type="entry name" value="ACP-like_sf"/>
</dbReference>
<evidence type="ECO:0000256" key="5">
    <source>
        <dbReference type="ARBA" id="ARBA00023194"/>
    </source>
</evidence>
<name>F6EEE6_HOYSD</name>
<evidence type="ECO:0000259" key="6">
    <source>
        <dbReference type="PROSITE" id="PS50075"/>
    </source>
</evidence>
<dbReference type="InterPro" id="IPR020845">
    <property type="entry name" value="AMP-binding_CS"/>
</dbReference>
<keyword evidence="4" id="KW-0677">Repeat</keyword>
<accession>F6EEE6</accession>
<dbReference type="GO" id="GO:0031177">
    <property type="term" value="F:phosphopantetheine binding"/>
    <property type="evidence" value="ECO:0007669"/>
    <property type="project" value="InterPro"/>
</dbReference>
<dbReference type="InterPro" id="IPR045851">
    <property type="entry name" value="AMP-bd_C_sf"/>
</dbReference>
<dbReference type="SUPFAM" id="SSF47336">
    <property type="entry name" value="ACP-like"/>
    <property type="match status" value="2"/>
</dbReference>
<dbReference type="InterPro" id="IPR020806">
    <property type="entry name" value="PKS_PP-bd"/>
</dbReference>
<dbReference type="EMBL" id="CP002786">
    <property type="protein sequence ID" value="AEF38598.1"/>
    <property type="molecule type" value="Genomic_DNA"/>
</dbReference>
<dbReference type="InterPro" id="IPR010071">
    <property type="entry name" value="AA_adenyl_dom"/>
</dbReference>
<keyword evidence="3" id="KW-0597">Phosphoprotein</keyword>
<dbReference type="GO" id="GO:0043041">
    <property type="term" value="P:amino acid activation for nonribosomal peptide biosynthetic process"/>
    <property type="evidence" value="ECO:0007669"/>
    <property type="project" value="TreeGrafter"/>
</dbReference>
<dbReference type="GO" id="GO:0008610">
    <property type="term" value="P:lipid biosynthetic process"/>
    <property type="evidence" value="ECO:0007669"/>
    <property type="project" value="UniProtKB-ARBA"/>
</dbReference>
<dbReference type="PROSITE" id="PS00012">
    <property type="entry name" value="PHOSPHOPANTETHEINE"/>
    <property type="match status" value="2"/>
</dbReference>
<dbReference type="InterPro" id="IPR025110">
    <property type="entry name" value="AMP-bd_C"/>
</dbReference>
<dbReference type="Gene3D" id="1.10.1200.10">
    <property type="entry name" value="ACP-like"/>
    <property type="match status" value="2"/>
</dbReference>
<dbReference type="InterPro" id="IPR042099">
    <property type="entry name" value="ANL_N_sf"/>
</dbReference>
<dbReference type="FunFam" id="1.10.1200.10:FF:000016">
    <property type="entry name" value="Non-ribosomal peptide synthase"/>
    <property type="match status" value="1"/>
</dbReference>
<dbReference type="Gene3D" id="3.30.559.30">
    <property type="entry name" value="Nonribosomal peptide synthetase, condensation domain"/>
    <property type="match status" value="3"/>
</dbReference>
<dbReference type="Proteomes" id="UP000009235">
    <property type="component" value="Chromosome"/>
</dbReference>